<protein>
    <submittedName>
        <fullName evidence="1">Uncharacterized protein</fullName>
    </submittedName>
</protein>
<name>A0A6J5F636_9BURK</name>
<proteinExistence type="predicted"/>
<sequence length="232" mass="26739">MRFNRLRLYVAGQHSHIMVDDIGTVRRASEVQQHDKRCRIIGERAELRVRCSERIGEQIARLQRANPRDKASPLFVARLRGRLLAEPGVRCRAVVAGLQRVTRDLRIPLVSPFRIVLRQARIEIRREPRQTGRRRAPREPFEIAWRPLVTRGPCQTLAQVGQRGCTARVGFGEREGPLLRNRETQHRCRAPHVVGTQRIHSVGDALRVIGTTEIQVLRTEQRQELLIVRLHA</sequence>
<evidence type="ECO:0000313" key="2">
    <source>
        <dbReference type="Proteomes" id="UP000494363"/>
    </source>
</evidence>
<accession>A0A6J5F636</accession>
<keyword evidence="2" id="KW-1185">Reference proteome</keyword>
<dbReference type="Proteomes" id="UP000494363">
    <property type="component" value="Unassembled WGS sequence"/>
</dbReference>
<dbReference type="EMBL" id="CADIKH010000106">
    <property type="protein sequence ID" value="CAB3774298.1"/>
    <property type="molecule type" value="Genomic_DNA"/>
</dbReference>
<reference evidence="1 2" key="1">
    <citation type="submission" date="2020-04" db="EMBL/GenBank/DDBJ databases">
        <authorList>
            <person name="De Canck E."/>
        </authorList>
    </citation>
    <scope>NUCLEOTIDE SEQUENCE [LARGE SCALE GENOMIC DNA]</scope>
    <source>
        <strain evidence="1 2">LMG 29542</strain>
    </source>
</reference>
<evidence type="ECO:0000313" key="1">
    <source>
        <dbReference type="EMBL" id="CAB3774298.1"/>
    </source>
</evidence>
<gene>
    <name evidence="1" type="ORF">LMG29542_07703</name>
</gene>
<dbReference type="AlphaFoldDB" id="A0A6J5F636"/>
<organism evidence="1 2">
    <name type="scientific">Paraburkholderia humisilvae</name>
    <dbReference type="NCBI Taxonomy" id="627669"/>
    <lineage>
        <taxon>Bacteria</taxon>
        <taxon>Pseudomonadati</taxon>
        <taxon>Pseudomonadota</taxon>
        <taxon>Betaproteobacteria</taxon>
        <taxon>Burkholderiales</taxon>
        <taxon>Burkholderiaceae</taxon>
        <taxon>Paraburkholderia</taxon>
    </lineage>
</organism>